<keyword evidence="3" id="KW-0540">Nuclease</keyword>
<evidence type="ECO:0000256" key="1">
    <source>
        <dbReference type="ARBA" id="ARBA00000851"/>
    </source>
</evidence>
<evidence type="ECO:0000256" key="10">
    <source>
        <dbReference type="RuleBase" id="RU364115"/>
    </source>
</evidence>
<evidence type="ECO:0000256" key="2">
    <source>
        <dbReference type="ARBA" id="ARBA00008598"/>
    </source>
</evidence>
<dbReference type="SMART" id="SM00487">
    <property type="entry name" value="DEXDc"/>
    <property type="match status" value="1"/>
</dbReference>
<evidence type="ECO:0000256" key="5">
    <source>
        <dbReference type="ARBA" id="ARBA00022747"/>
    </source>
</evidence>
<dbReference type="CDD" id="cd22332">
    <property type="entry name" value="HsdR_N"/>
    <property type="match status" value="1"/>
</dbReference>
<dbReference type="InterPro" id="IPR055180">
    <property type="entry name" value="HsdR_RecA-like_helicase_dom_2"/>
</dbReference>
<dbReference type="CDD" id="cd18030">
    <property type="entry name" value="DEXHc_RE_I_HsdR"/>
    <property type="match status" value="1"/>
</dbReference>
<dbReference type="Pfam" id="PF04313">
    <property type="entry name" value="HSDR_N"/>
    <property type="match status" value="1"/>
</dbReference>
<dbReference type="Proteomes" id="UP001500191">
    <property type="component" value="Unassembled WGS sequence"/>
</dbReference>
<evidence type="ECO:0000313" key="13">
    <source>
        <dbReference type="Proteomes" id="UP001500191"/>
    </source>
</evidence>
<evidence type="ECO:0000256" key="8">
    <source>
        <dbReference type="ARBA" id="ARBA00022840"/>
    </source>
</evidence>
<comment type="similarity">
    <text evidence="2 10">Belongs to the HsdR family.</text>
</comment>
<dbReference type="InterPro" id="IPR040980">
    <property type="entry name" value="SWI2_SNF2"/>
</dbReference>
<dbReference type="EMBL" id="BAAADB010000034">
    <property type="protein sequence ID" value="GAA0524048.1"/>
    <property type="molecule type" value="Genomic_DNA"/>
</dbReference>
<comment type="caution">
    <text evidence="12">The sequence shown here is derived from an EMBL/GenBank/DDBJ whole genome shotgun (WGS) entry which is preliminary data.</text>
</comment>
<dbReference type="SUPFAM" id="SSF52540">
    <property type="entry name" value="P-loop containing nucleoside triphosphate hydrolases"/>
    <property type="match status" value="1"/>
</dbReference>
<keyword evidence="9 10" id="KW-0238">DNA-binding</keyword>
<gene>
    <name evidence="12" type="ORF">GCM10008937_34460</name>
</gene>
<dbReference type="Pfam" id="PF22679">
    <property type="entry name" value="T1R_D3-like"/>
    <property type="match status" value="1"/>
</dbReference>
<dbReference type="NCBIfam" id="TIGR00348">
    <property type="entry name" value="hsdR"/>
    <property type="match status" value="1"/>
</dbReference>
<keyword evidence="7 10" id="KW-0378">Hydrolase</keyword>
<feature type="domain" description="Helicase ATP-binding" evidence="11">
    <location>
        <begin position="282"/>
        <end position="442"/>
    </location>
</feature>
<evidence type="ECO:0000259" key="11">
    <source>
        <dbReference type="PROSITE" id="PS51192"/>
    </source>
</evidence>
<proteinExistence type="inferred from homology"/>
<name>A0ABP3MNY2_9DEIO</name>
<reference evidence="13" key="1">
    <citation type="journal article" date="2019" name="Int. J. Syst. Evol. Microbiol.">
        <title>The Global Catalogue of Microorganisms (GCM) 10K type strain sequencing project: providing services to taxonomists for standard genome sequencing and annotation.</title>
        <authorList>
            <consortium name="The Broad Institute Genomics Platform"/>
            <consortium name="The Broad Institute Genome Sequencing Center for Infectious Disease"/>
            <person name="Wu L."/>
            <person name="Ma J."/>
        </authorList>
    </citation>
    <scope>NUCLEOTIDE SEQUENCE [LARGE SCALE GENOMIC DNA]</scope>
    <source>
        <strain evidence="13">JCM 14368</strain>
    </source>
</reference>
<keyword evidence="4 10" id="KW-0547">Nucleotide-binding</keyword>
<dbReference type="Gene3D" id="3.40.50.300">
    <property type="entry name" value="P-loop containing nucleotide triphosphate hydrolases"/>
    <property type="match status" value="3"/>
</dbReference>
<comment type="function">
    <text evidence="10">Subunit R is required for both nuclease and ATPase activities, but not for modification.</text>
</comment>
<dbReference type="PANTHER" id="PTHR30195:SF15">
    <property type="entry name" value="TYPE I RESTRICTION ENZYME HINDI ENDONUCLEASE SUBUNIT"/>
    <property type="match status" value="1"/>
</dbReference>
<evidence type="ECO:0000256" key="3">
    <source>
        <dbReference type="ARBA" id="ARBA00022722"/>
    </source>
</evidence>
<evidence type="ECO:0000256" key="4">
    <source>
        <dbReference type="ARBA" id="ARBA00022741"/>
    </source>
</evidence>
<accession>A0ABP3MNY2</accession>
<organism evidence="12 13">
    <name type="scientific">Deinococcus depolymerans</name>
    <dbReference type="NCBI Taxonomy" id="392408"/>
    <lineage>
        <taxon>Bacteria</taxon>
        <taxon>Thermotogati</taxon>
        <taxon>Deinococcota</taxon>
        <taxon>Deinococci</taxon>
        <taxon>Deinococcales</taxon>
        <taxon>Deinococcaceae</taxon>
        <taxon>Deinococcus</taxon>
    </lineage>
</organism>
<dbReference type="Gene3D" id="3.90.1570.50">
    <property type="match status" value="1"/>
</dbReference>
<dbReference type="InterPro" id="IPR014001">
    <property type="entry name" value="Helicase_ATP-bd"/>
</dbReference>
<comment type="catalytic activity">
    <reaction evidence="1 10">
        <text>Endonucleolytic cleavage of DNA to give random double-stranded fragments with terminal 5'-phosphates, ATP is simultaneously hydrolyzed.</text>
        <dbReference type="EC" id="3.1.21.3"/>
    </reaction>
</comment>
<dbReference type="RefSeq" id="WP_343761534.1">
    <property type="nucleotide sequence ID" value="NZ_BAAADB010000034.1"/>
</dbReference>
<protein>
    <recommendedName>
        <fullName evidence="10">Type I restriction enzyme endonuclease subunit</fullName>
        <shortName evidence="10">R protein</shortName>
        <ecNumber evidence="10">3.1.21.3</ecNumber>
    </recommendedName>
</protein>
<comment type="subunit">
    <text evidence="10">The type I restriction/modification system is composed of three polypeptides R, M and S.</text>
</comment>
<dbReference type="CDD" id="cd18800">
    <property type="entry name" value="SF2_C_EcoR124I-like"/>
    <property type="match status" value="1"/>
</dbReference>
<dbReference type="InterPro" id="IPR051268">
    <property type="entry name" value="Type-I_R_enzyme_R_subunit"/>
</dbReference>
<keyword evidence="6" id="KW-0255">Endonuclease</keyword>
<dbReference type="EC" id="3.1.21.3" evidence="10"/>
<dbReference type="PANTHER" id="PTHR30195">
    <property type="entry name" value="TYPE I SITE-SPECIFIC DEOXYRIBONUCLEASE PROTEIN SUBUNIT M AND R"/>
    <property type="match status" value="1"/>
</dbReference>
<evidence type="ECO:0000256" key="9">
    <source>
        <dbReference type="ARBA" id="ARBA00023125"/>
    </source>
</evidence>
<keyword evidence="5 10" id="KW-0680">Restriction system</keyword>
<keyword evidence="8 10" id="KW-0067">ATP-binding</keyword>
<evidence type="ECO:0000256" key="7">
    <source>
        <dbReference type="ARBA" id="ARBA00022801"/>
    </source>
</evidence>
<dbReference type="InterPro" id="IPR004473">
    <property type="entry name" value="Restrct_endonuc_typeI_HsdR"/>
</dbReference>
<keyword evidence="13" id="KW-1185">Reference proteome</keyword>
<evidence type="ECO:0000256" key="6">
    <source>
        <dbReference type="ARBA" id="ARBA00022759"/>
    </source>
</evidence>
<dbReference type="InterPro" id="IPR007409">
    <property type="entry name" value="Restrct_endonuc_type1_HsdR_N"/>
</dbReference>
<dbReference type="InterPro" id="IPR027417">
    <property type="entry name" value="P-loop_NTPase"/>
</dbReference>
<sequence length="975" mass="108876">MTLFNEANSVRDFVRDRVSSTQVPFAPGSALSRTTSDVLLESQVKAALIRLNPEIAADPAKAEQVLYNLRAILLSARTSPHPVVANEEFTAWLTGQKSMPLGKEGEHVTVRLIDFDHPEANEWTISTEVTFVQGRVEKRFDLVLWCNGFPLVVGEAKSPTRPAYTWIDAAAQIHDDYEKSVAPFFVPNVFSFATEGKDFRYGTVGMPVELWGPWREEDTDVDAPAKIGLAAVGEAVDGVLKPAAVLDFLRFFTLFATDKKHRKIKIIARFQQFQATNLIVERVLLGKVKQGLIWHFQGSGKSLLMVFTALKLRAMAQLTNPTILIVVDRIDLDTQITGTFTASDVPGLVSTDDSAQLLKLLGGGARKIIITTIHKFKDAEGVLDGRNNIIAMVDEAHRTQEGDLGQKMRAALPNAFLFGLTGTPINKRDRNTFMWFGAQEDEGGYLSRYSFQDSIRDGATLPLHFEPRLSKLHIDQEAIDTAFAELASERRLSEEDKITLSKKAASIEVLIKAPDRVRQIAADIAEHFKTKIEPEGFKAQVVVYDKASCVAYKEELDHHLGADASTIVMSKARGDKPEWSKWTPGAEDLEQVLARFNDPADPLKIIIVTAKLLTGFDAPILQCQYLDKPLKEHTLLQAITRTNRVYPPYKKYGLIVDYLGVFDDVAKSLAFDDQAVQRVIANIEELKNQLEPAMAAAIQFFPGVDRTVGGYEGLIQAQSAIADTATRDAFGLAYSVVSQLWEALSPDPMLADYKADYRWLTDVYESVRPSDITGRLVWHALGAKTIDLINEHVRIEIPESAETVVLDAQTIEDLMLGKGGDVPPKEIEKLITARIARHLNNPVFVALGQRLNALRVKYADIQQSSLDFLRELLELARDTVAAEKAVKEVPREEKGKAALSELFDTLKTEQTPIIVDNIVNRIDEVVRAIRFDGWQSTIRGDQEVRQALRKTLYVQFKIRDNDVFEKALGYIREYY</sequence>
<dbReference type="Pfam" id="PF18766">
    <property type="entry name" value="SWI2_SNF2"/>
    <property type="match status" value="1"/>
</dbReference>
<evidence type="ECO:0000313" key="12">
    <source>
        <dbReference type="EMBL" id="GAA0524048.1"/>
    </source>
</evidence>
<dbReference type="PROSITE" id="PS51192">
    <property type="entry name" value="HELICASE_ATP_BIND_1"/>
    <property type="match status" value="1"/>
</dbReference>